<dbReference type="InterPro" id="IPR009003">
    <property type="entry name" value="Peptidase_S1_PA"/>
</dbReference>
<feature type="signal peptide" evidence="2">
    <location>
        <begin position="1"/>
        <end position="27"/>
    </location>
</feature>
<gene>
    <name evidence="4" type="ORF">GO499_13575</name>
</gene>
<dbReference type="InterPro" id="IPR018114">
    <property type="entry name" value="TRYPSIN_HIS"/>
</dbReference>
<dbReference type="Gene3D" id="2.40.10.10">
    <property type="entry name" value="Trypsin-like serine proteases"/>
    <property type="match status" value="2"/>
</dbReference>
<dbReference type="SMART" id="SM00020">
    <property type="entry name" value="Tryp_SPc"/>
    <property type="match status" value="1"/>
</dbReference>
<dbReference type="EMBL" id="CP046620">
    <property type="protein sequence ID" value="QHQ36123.1"/>
    <property type="molecule type" value="Genomic_DNA"/>
</dbReference>
<dbReference type="Pfam" id="PF13365">
    <property type="entry name" value="Trypsin_2"/>
    <property type="match status" value="1"/>
</dbReference>
<keyword evidence="4" id="KW-0378">Hydrolase</keyword>
<proteinExistence type="predicted"/>
<dbReference type="RefSeq" id="WP_161862674.1">
    <property type="nucleotide sequence ID" value="NZ_CP046620.1"/>
</dbReference>
<name>A0A6P1T379_9RHOB</name>
<dbReference type="GO" id="GO:0006508">
    <property type="term" value="P:proteolysis"/>
    <property type="evidence" value="ECO:0007669"/>
    <property type="project" value="UniProtKB-KW"/>
</dbReference>
<dbReference type="AlphaFoldDB" id="A0A6P1T379"/>
<dbReference type="PANTHER" id="PTHR15462">
    <property type="entry name" value="SERINE PROTEASE"/>
    <property type="match status" value="1"/>
</dbReference>
<feature type="chain" id="PRO_5027034025" evidence="2">
    <location>
        <begin position="28"/>
        <end position="284"/>
    </location>
</feature>
<dbReference type="KEGG" id="amaq:GO499_13575"/>
<dbReference type="InterPro" id="IPR043504">
    <property type="entry name" value="Peptidase_S1_PA_chymotrypsin"/>
</dbReference>
<dbReference type="InterPro" id="IPR001314">
    <property type="entry name" value="Peptidase_S1A"/>
</dbReference>
<protein>
    <submittedName>
        <fullName evidence="4">Trypsin-like serine protease</fullName>
    </submittedName>
</protein>
<sequence>MSFPPMKRLLPFALTLLLSLAATVASSQSGPVLKRLSSLEDARPWQAIGRLEIGGSGFCSGALISRTHVLTAAHCVFDSTTREPVPASSLTFLVGLRDGGTIATRRARRVAVREGYNAKSRNFENRAARDVAVIELEYAVADLAITPLTVHRHLRKGQRVAVVSYGQGREEAPSLQTGCQVLEHVGELWLTDCDLTFGSSGAPIMALTEHGAQVASIVSGGMSWRGRDVSIGAPLDDSVEVLLAKLGVEAEAKSIAAPAFGAPVKSLGDQLGRETSGRLPQIGN</sequence>
<evidence type="ECO:0000256" key="1">
    <source>
        <dbReference type="ARBA" id="ARBA00022729"/>
    </source>
</evidence>
<dbReference type="InterPro" id="IPR001254">
    <property type="entry name" value="Trypsin_dom"/>
</dbReference>
<keyword evidence="4" id="KW-0645">Protease</keyword>
<dbReference type="PROSITE" id="PS50240">
    <property type="entry name" value="TRYPSIN_DOM"/>
    <property type="match status" value="1"/>
</dbReference>
<feature type="domain" description="Peptidase S1" evidence="3">
    <location>
        <begin position="24"/>
        <end position="226"/>
    </location>
</feature>
<keyword evidence="1 2" id="KW-0732">Signal</keyword>
<evidence type="ECO:0000256" key="2">
    <source>
        <dbReference type="SAM" id="SignalP"/>
    </source>
</evidence>
<evidence type="ECO:0000313" key="5">
    <source>
        <dbReference type="Proteomes" id="UP000464495"/>
    </source>
</evidence>
<dbReference type="InterPro" id="IPR050966">
    <property type="entry name" value="Glutamyl_endopeptidase"/>
</dbReference>
<dbReference type="GO" id="GO:0004252">
    <property type="term" value="F:serine-type endopeptidase activity"/>
    <property type="evidence" value="ECO:0007669"/>
    <property type="project" value="InterPro"/>
</dbReference>
<dbReference type="Proteomes" id="UP000464495">
    <property type="component" value="Chromosome"/>
</dbReference>
<keyword evidence="5" id="KW-1185">Reference proteome</keyword>
<dbReference type="PRINTS" id="PR00722">
    <property type="entry name" value="CHYMOTRYPSIN"/>
</dbReference>
<reference evidence="4 5" key="1">
    <citation type="submission" date="2019-12" db="EMBL/GenBank/DDBJ databases">
        <title>Complete genome sequence of Algicella marina strain 9Alg 56(T) isolated from the red alga Tichocarpus crinitus.</title>
        <authorList>
            <person name="Kim S.-G."/>
            <person name="Nedashkovskaya O.I."/>
        </authorList>
    </citation>
    <scope>NUCLEOTIDE SEQUENCE [LARGE SCALE GENOMIC DNA]</scope>
    <source>
        <strain evidence="4 5">9Alg 56</strain>
    </source>
</reference>
<accession>A0A6P1T379</accession>
<dbReference type="PROSITE" id="PS00134">
    <property type="entry name" value="TRYPSIN_HIS"/>
    <property type="match status" value="1"/>
</dbReference>
<evidence type="ECO:0000259" key="3">
    <source>
        <dbReference type="PROSITE" id="PS50240"/>
    </source>
</evidence>
<dbReference type="SUPFAM" id="SSF50494">
    <property type="entry name" value="Trypsin-like serine proteases"/>
    <property type="match status" value="1"/>
</dbReference>
<organism evidence="4 5">
    <name type="scientific">Algicella marina</name>
    <dbReference type="NCBI Taxonomy" id="2683284"/>
    <lineage>
        <taxon>Bacteria</taxon>
        <taxon>Pseudomonadati</taxon>
        <taxon>Pseudomonadota</taxon>
        <taxon>Alphaproteobacteria</taxon>
        <taxon>Rhodobacterales</taxon>
        <taxon>Paracoccaceae</taxon>
        <taxon>Algicella</taxon>
    </lineage>
</organism>
<evidence type="ECO:0000313" key="4">
    <source>
        <dbReference type="EMBL" id="QHQ36123.1"/>
    </source>
</evidence>
<dbReference type="PANTHER" id="PTHR15462:SF8">
    <property type="entry name" value="SERINE PROTEASE"/>
    <property type="match status" value="1"/>
</dbReference>